<feature type="transmembrane region" description="Helical" evidence="1">
    <location>
        <begin position="221"/>
        <end position="241"/>
    </location>
</feature>
<feature type="transmembrane region" description="Helical" evidence="1">
    <location>
        <begin position="313"/>
        <end position="334"/>
    </location>
</feature>
<dbReference type="InterPro" id="IPR002656">
    <property type="entry name" value="Acyl_transf_3_dom"/>
</dbReference>
<organism evidence="3 4">
    <name type="scientific">Hymenobacter glaciei</name>
    <dbReference type="NCBI Taxonomy" id="877209"/>
    <lineage>
        <taxon>Bacteria</taxon>
        <taxon>Pseudomonadati</taxon>
        <taxon>Bacteroidota</taxon>
        <taxon>Cytophagia</taxon>
        <taxon>Cytophagales</taxon>
        <taxon>Hymenobacteraceae</taxon>
        <taxon>Hymenobacter</taxon>
    </lineage>
</organism>
<feature type="transmembrane region" description="Helical" evidence="1">
    <location>
        <begin position="248"/>
        <end position="265"/>
    </location>
</feature>
<keyword evidence="4" id="KW-1185">Reference proteome</keyword>
<evidence type="ECO:0000313" key="4">
    <source>
        <dbReference type="Proteomes" id="UP001501469"/>
    </source>
</evidence>
<feature type="transmembrane region" description="Helical" evidence="1">
    <location>
        <begin position="148"/>
        <end position="168"/>
    </location>
</feature>
<dbReference type="EMBL" id="BAABDK010000025">
    <property type="protein sequence ID" value="GAA4042590.1"/>
    <property type="molecule type" value="Genomic_DNA"/>
</dbReference>
<gene>
    <name evidence="3" type="ORF">GCM10022409_30650</name>
</gene>
<protein>
    <recommendedName>
        <fullName evidence="2">Acyltransferase 3 domain-containing protein</fullName>
    </recommendedName>
</protein>
<feature type="transmembrane region" description="Helical" evidence="1">
    <location>
        <begin position="189"/>
        <end position="209"/>
    </location>
</feature>
<dbReference type="InterPro" id="IPR050623">
    <property type="entry name" value="Glucan_succinyl_AcylTrfase"/>
</dbReference>
<reference evidence="4" key="1">
    <citation type="journal article" date="2019" name="Int. J. Syst. Evol. Microbiol.">
        <title>The Global Catalogue of Microorganisms (GCM) 10K type strain sequencing project: providing services to taxonomists for standard genome sequencing and annotation.</title>
        <authorList>
            <consortium name="The Broad Institute Genomics Platform"/>
            <consortium name="The Broad Institute Genome Sequencing Center for Infectious Disease"/>
            <person name="Wu L."/>
            <person name="Ma J."/>
        </authorList>
    </citation>
    <scope>NUCLEOTIDE SEQUENCE [LARGE SCALE GENOMIC DNA]</scope>
    <source>
        <strain evidence="4">JCM 17225</strain>
    </source>
</reference>
<feature type="domain" description="Acyltransferase 3" evidence="2">
    <location>
        <begin position="15"/>
        <end position="359"/>
    </location>
</feature>
<dbReference type="PANTHER" id="PTHR36927">
    <property type="entry name" value="BLR4337 PROTEIN"/>
    <property type="match status" value="1"/>
</dbReference>
<name>A0ABP7UGY6_9BACT</name>
<dbReference type="PANTHER" id="PTHR36927:SF3">
    <property type="entry name" value="GLUCANS BIOSYNTHESIS PROTEIN C"/>
    <property type="match status" value="1"/>
</dbReference>
<proteinExistence type="predicted"/>
<evidence type="ECO:0000256" key="1">
    <source>
        <dbReference type="SAM" id="Phobius"/>
    </source>
</evidence>
<feature type="transmembrane region" description="Helical" evidence="1">
    <location>
        <begin position="20"/>
        <end position="43"/>
    </location>
</feature>
<comment type="caution">
    <text evidence="3">The sequence shown here is derived from an EMBL/GenBank/DDBJ whole genome shotgun (WGS) entry which is preliminary data.</text>
</comment>
<feature type="transmembrane region" description="Helical" evidence="1">
    <location>
        <begin position="340"/>
        <end position="362"/>
    </location>
</feature>
<accession>A0ABP7UGY6</accession>
<feature type="transmembrane region" description="Helical" evidence="1">
    <location>
        <begin position="93"/>
        <end position="114"/>
    </location>
</feature>
<dbReference type="Pfam" id="PF01757">
    <property type="entry name" value="Acyl_transf_3"/>
    <property type="match status" value="1"/>
</dbReference>
<dbReference type="Proteomes" id="UP001501469">
    <property type="component" value="Unassembled WGS sequence"/>
</dbReference>
<dbReference type="RefSeq" id="WP_345056229.1">
    <property type="nucleotide sequence ID" value="NZ_BAABDK010000025.1"/>
</dbReference>
<feature type="transmembrane region" description="Helical" evidence="1">
    <location>
        <begin position="63"/>
        <end position="81"/>
    </location>
</feature>
<sequence>MSPTTALPLSTTRRHDLDWLRVLAFALLILYHTGLVFVGWKFHITSRVSSPALELPMEFLNQWRMPLLFVISGVGVTFALGRRTAGQFASERLQRLLLPLIFGMVVVVVPQVYYQRLSEGAHYTSLLDFYPHYFNGAAPKGNFTWNHLWFIAYLLVFSLLSLPLFVQLRKPAAQAALARLSGWLSRPGTVLLFALPLILIQLTLRPYWPDTRNLVHDWFNFAFYLTLFIYGYLLGPLAGFWQAAERQRYLFLALGLAAFCFYYWGDDYYYALIGDAIKRGVQALNCWCWILVCIGFGRRYLNRNSPLLQRANEAVFSFYILHQTVLIVIGYYVLQWHATNAAKFLIIALGTFGGSLLLYLVIQRFTVLRVLFGLKPKARTPRPAAPAPQAQLLTPAPVSVGQ</sequence>
<evidence type="ECO:0000259" key="2">
    <source>
        <dbReference type="Pfam" id="PF01757"/>
    </source>
</evidence>
<feature type="transmembrane region" description="Helical" evidence="1">
    <location>
        <begin position="280"/>
        <end position="301"/>
    </location>
</feature>
<keyword evidence="1" id="KW-1133">Transmembrane helix</keyword>
<evidence type="ECO:0000313" key="3">
    <source>
        <dbReference type="EMBL" id="GAA4042590.1"/>
    </source>
</evidence>
<keyword evidence="1" id="KW-0472">Membrane</keyword>
<keyword evidence="1" id="KW-0812">Transmembrane</keyword>